<accession>A0A813IL63</accession>
<feature type="compositionally biased region" description="Polar residues" evidence="1">
    <location>
        <begin position="609"/>
        <end position="621"/>
    </location>
</feature>
<evidence type="ECO:0000313" key="4">
    <source>
        <dbReference type="Proteomes" id="UP000626109"/>
    </source>
</evidence>
<evidence type="ECO:0000313" key="3">
    <source>
        <dbReference type="EMBL" id="CAE8651001.1"/>
    </source>
</evidence>
<reference evidence="3" key="1">
    <citation type="submission" date="2021-02" db="EMBL/GenBank/DDBJ databases">
        <authorList>
            <person name="Dougan E. K."/>
            <person name="Rhodes N."/>
            <person name="Thang M."/>
            <person name="Chan C."/>
        </authorList>
    </citation>
    <scope>NUCLEOTIDE SEQUENCE</scope>
</reference>
<evidence type="ECO:0000259" key="2">
    <source>
        <dbReference type="PROSITE" id="PS50042"/>
    </source>
</evidence>
<dbReference type="Proteomes" id="UP000626109">
    <property type="component" value="Unassembled WGS sequence"/>
</dbReference>
<feature type="compositionally biased region" description="Pro residues" evidence="1">
    <location>
        <begin position="635"/>
        <end position="650"/>
    </location>
</feature>
<dbReference type="EMBL" id="CAJNNW010009500">
    <property type="protein sequence ID" value="CAE8651001.1"/>
    <property type="molecule type" value="Genomic_DNA"/>
</dbReference>
<dbReference type="AlphaFoldDB" id="A0A813IL63"/>
<evidence type="ECO:0000256" key="1">
    <source>
        <dbReference type="SAM" id="MobiDB-lite"/>
    </source>
</evidence>
<dbReference type="Gene3D" id="2.60.120.10">
    <property type="entry name" value="Jelly Rolls"/>
    <property type="match status" value="2"/>
</dbReference>
<dbReference type="SMART" id="SM00100">
    <property type="entry name" value="cNMP"/>
    <property type="match status" value="1"/>
</dbReference>
<organism evidence="3 4">
    <name type="scientific">Polarella glacialis</name>
    <name type="common">Dinoflagellate</name>
    <dbReference type="NCBI Taxonomy" id="89957"/>
    <lineage>
        <taxon>Eukaryota</taxon>
        <taxon>Sar</taxon>
        <taxon>Alveolata</taxon>
        <taxon>Dinophyceae</taxon>
        <taxon>Suessiales</taxon>
        <taxon>Suessiaceae</taxon>
        <taxon>Polarella</taxon>
    </lineage>
</organism>
<feature type="region of interest" description="Disordered" evidence="1">
    <location>
        <begin position="244"/>
        <end position="288"/>
    </location>
</feature>
<sequence>MLKAELNKIRHACSIDPDDRKEEDVEHIVGFVQDVTCFAGLAPVQHRALGRVMTIENFKGTESVFKLGDSGDKFYIVLTGGVAVKIPVAGLPWSCPLGIHSEQWCCCPERPMETLAYLTEHAGFGDYALQNDAPRGASIVTTEPAELLVTRRVDYQQFVGQNHRKFIKDRVTFLRKCSRIEVALANGEVSAQDITAMAHCLSEQTMGGNTIVCKQGDPVDMVVFVRSGQLLQLRAVSSASTKSRGSSVRLKGAASRQSDVLGGSSESEESDHSDEDHDRTSDGIRAPPTTAKESRIAIVLRSKTKAKKQEQALAKPAAPPDKRKILSVGKLTSFECYGFIQISSGAPYPMSLVSDPYASLYTISKQDVLRRLPKKMFAALFEASQELVHSDAELLQMHRQTERWDAFRSKTNADAVSLHEGWRVRRAGASSSSRKNAKEILSALGVKNSRKNAEENLSPAHVVLSVREEEFYSDAPAHQLRRVEGLRRDPGLQHALSKAGMHMLKRELVDTITGPATALEIGVSRASDLAFGVSAAAAPPPKAEDSSADIGIGNSYPAHLAWDPTIFLLKHWSALSNDQLGLDFEDVLEEAAPVEKQSAKLLVTDKQRAQNSQKQPGSTKRPSMDSERHSTTQLIPPPPKSRLQPGPPVPGSSTHLFEGDVPRKAPARSMSKNLQALVSPRVPPSRDLGSEELSQPRSKSGCWTAREKYNSGFTLRLPRIVP</sequence>
<dbReference type="PROSITE" id="PS50042">
    <property type="entry name" value="CNMP_BINDING_3"/>
    <property type="match status" value="1"/>
</dbReference>
<dbReference type="InterPro" id="IPR018490">
    <property type="entry name" value="cNMP-bd_dom_sf"/>
</dbReference>
<feature type="region of interest" description="Disordered" evidence="1">
    <location>
        <begin position="599"/>
        <end position="701"/>
    </location>
</feature>
<feature type="domain" description="Cyclic nucleotide-binding" evidence="2">
    <location>
        <begin position="37"/>
        <end position="176"/>
    </location>
</feature>
<dbReference type="InterPro" id="IPR014710">
    <property type="entry name" value="RmlC-like_jellyroll"/>
</dbReference>
<protein>
    <recommendedName>
        <fullName evidence="2">Cyclic nucleotide-binding domain-containing protein</fullName>
    </recommendedName>
</protein>
<name>A0A813IL63_POLGL</name>
<dbReference type="PANTHER" id="PTHR23011:SF28">
    <property type="entry name" value="CYCLIC NUCLEOTIDE-BINDING DOMAIN CONTAINING PROTEIN"/>
    <property type="match status" value="1"/>
</dbReference>
<comment type="caution">
    <text evidence="3">The sequence shown here is derived from an EMBL/GenBank/DDBJ whole genome shotgun (WGS) entry which is preliminary data.</text>
</comment>
<dbReference type="SUPFAM" id="SSF51206">
    <property type="entry name" value="cAMP-binding domain-like"/>
    <property type="match status" value="2"/>
</dbReference>
<dbReference type="CDD" id="cd00038">
    <property type="entry name" value="CAP_ED"/>
    <property type="match status" value="1"/>
</dbReference>
<proteinExistence type="predicted"/>
<dbReference type="InterPro" id="IPR000595">
    <property type="entry name" value="cNMP-bd_dom"/>
</dbReference>
<gene>
    <name evidence="3" type="ORF">PGLA2088_LOCUS8758</name>
</gene>
<dbReference type="PANTHER" id="PTHR23011">
    <property type="entry name" value="CYCLIC NUCLEOTIDE-BINDING DOMAIN CONTAINING PROTEIN"/>
    <property type="match status" value="1"/>
</dbReference>